<dbReference type="OMA" id="SFKLYHM"/>
<organism evidence="4">
    <name type="scientific">Thelazia callipaeda</name>
    <name type="common">Oriental eyeworm</name>
    <name type="synonym">Parasitic nematode</name>
    <dbReference type="NCBI Taxonomy" id="103827"/>
    <lineage>
        <taxon>Eukaryota</taxon>
        <taxon>Metazoa</taxon>
        <taxon>Ecdysozoa</taxon>
        <taxon>Nematoda</taxon>
        <taxon>Chromadorea</taxon>
        <taxon>Rhabditida</taxon>
        <taxon>Spirurina</taxon>
        <taxon>Spiruromorpha</taxon>
        <taxon>Thelazioidea</taxon>
        <taxon>Thelaziidae</taxon>
        <taxon>Thelazia</taxon>
    </lineage>
</organism>
<evidence type="ECO:0000313" key="2">
    <source>
        <dbReference type="EMBL" id="VDM96881.1"/>
    </source>
</evidence>
<dbReference type="AlphaFoldDB" id="A0A0N5CMQ6"/>
<dbReference type="Proteomes" id="UP000276776">
    <property type="component" value="Unassembled WGS sequence"/>
</dbReference>
<accession>A0A0N5CMQ6</accession>
<sequence>MNSDLNDQQLSPMQSTSEFGDSRKELRQVRCCVHGRPCVIASKLSRGQEEEISRDISSGSYNYSKSRYESVLGKSEPSSSDTISYGLQRKVERDSLDVPLSKWNLYTPCSSSSAIDLEPIFRSVESDQNRVQSSENERFIPRKVERYSLSGTVDAPFISRVPKKIKSREKGNQYELMIRPECSDIVLSQPIIPKEQFVRTAQRAGSVETSPSIEAYIGVMSERQAEEYVPKPTSFKLYHKMPKIHTFNDVIPSLGLYIIYRSGKGHIYNYPIKECKQYVDYPKARSKLTPLLNLQVEYGDPLAPRFFTLDALVSYYNIYVHLRQEDGECVADIFPVRSTQFSNSSSRRVIQTYQ</sequence>
<gene>
    <name evidence="2" type="ORF">TCLT_LOCUS1442</name>
</gene>
<dbReference type="PANTHER" id="PTHR31128">
    <property type="entry name" value="PROTEIN CBR-CLEC-135-RELATED"/>
    <property type="match status" value="1"/>
</dbReference>
<dbReference type="OrthoDB" id="5853023at2759"/>
<dbReference type="PANTHER" id="PTHR31128:SF9">
    <property type="entry name" value="DUF3444 DOMAIN-CONTAINING PROTEIN-RELATED"/>
    <property type="match status" value="1"/>
</dbReference>
<dbReference type="WBParaSite" id="TCLT_0000144101-mRNA-1">
    <property type="protein sequence ID" value="TCLT_0000144101-mRNA-1"/>
    <property type="gene ID" value="TCLT_0000144101"/>
</dbReference>
<evidence type="ECO:0000256" key="1">
    <source>
        <dbReference type="SAM" id="MobiDB-lite"/>
    </source>
</evidence>
<proteinExistence type="predicted"/>
<evidence type="ECO:0000313" key="3">
    <source>
        <dbReference type="Proteomes" id="UP000276776"/>
    </source>
</evidence>
<evidence type="ECO:0000313" key="4">
    <source>
        <dbReference type="WBParaSite" id="TCLT_0000144101-mRNA-1"/>
    </source>
</evidence>
<feature type="region of interest" description="Disordered" evidence="1">
    <location>
        <begin position="1"/>
        <end position="22"/>
    </location>
</feature>
<dbReference type="EMBL" id="UYYF01000186">
    <property type="protein sequence ID" value="VDM96881.1"/>
    <property type="molecule type" value="Genomic_DNA"/>
</dbReference>
<protein>
    <submittedName>
        <fullName evidence="4">FERM domain-containing protein</fullName>
    </submittedName>
</protein>
<keyword evidence="3" id="KW-1185">Reference proteome</keyword>
<reference evidence="2 3" key="2">
    <citation type="submission" date="2018-11" db="EMBL/GenBank/DDBJ databases">
        <authorList>
            <consortium name="Pathogen Informatics"/>
        </authorList>
    </citation>
    <scope>NUCLEOTIDE SEQUENCE [LARGE SCALE GENOMIC DNA]</scope>
</reference>
<feature type="compositionally biased region" description="Polar residues" evidence="1">
    <location>
        <begin position="1"/>
        <end position="19"/>
    </location>
</feature>
<reference evidence="4" key="1">
    <citation type="submission" date="2017-02" db="UniProtKB">
        <authorList>
            <consortium name="WormBaseParasite"/>
        </authorList>
    </citation>
    <scope>IDENTIFICATION</scope>
</reference>
<name>A0A0N5CMQ6_THECL</name>